<evidence type="ECO:0000313" key="2">
    <source>
        <dbReference type="EMBL" id="ADI16450.1"/>
    </source>
</evidence>
<name>E0XPV9_9BACT</name>
<evidence type="ECO:0000256" key="1">
    <source>
        <dbReference type="SAM" id="MobiDB-lite"/>
    </source>
</evidence>
<dbReference type="EMBL" id="GU474838">
    <property type="protein sequence ID" value="ADI16450.1"/>
    <property type="molecule type" value="Genomic_DNA"/>
</dbReference>
<organism evidence="2">
    <name type="scientific">uncultured bacterium HF770_11D24</name>
    <dbReference type="NCBI Taxonomy" id="710817"/>
    <lineage>
        <taxon>Bacteria</taxon>
        <taxon>environmental samples</taxon>
    </lineage>
</organism>
<reference evidence="2" key="1">
    <citation type="journal article" date="2011" name="Environ. Microbiol.">
        <title>Time-series analyses of Monterey Bay coastal microbial picoplankton using a 'genome proxy' microarray.</title>
        <authorList>
            <person name="Rich V.I."/>
            <person name="Pham V.D."/>
            <person name="Eppley J."/>
            <person name="Shi Y."/>
            <person name="DeLong E.F."/>
        </authorList>
    </citation>
    <scope>NUCLEOTIDE SEQUENCE</scope>
</reference>
<accession>E0XPV9</accession>
<dbReference type="AlphaFoldDB" id="E0XPV9"/>
<feature type="region of interest" description="Disordered" evidence="1">
    <location>
        <begin position="46"/>
        <end position="73"/>
    </location>
</feature>
<sequence>MKLESKVPCIPKQGVMSFEDWLAGRRARRESGNLVAPEVIRRKASSSDRRLRSQFNGERGLPFTATEELQGRS</sequence>
<protein>
    <submittedName>
        <fullName evidence="2">Uncharacterized protein</fullName>
    </submittedName>
</protein>
<proteinExistence type="predicted"/>